<evidence type="ECO:0000313" key="5">
    <source>
        <dbReference type="EMBL" id="MBP3193816.1"/>
    </source>
</evidence>
<comment type="subcellular location">
    <subcellularLocation>
        <location evidence="1">Cell outer membrane</location>
    </subcellularLocation>
</comment>
<comment type="caution">
    <text evidence="5">The sequence shown here is derived from an EMBL/GenBank/DDBJ whole genome shotgun (WGS) entry which is preliminary data.</text>
</comment>
<dbReference type="Gene3D" id="2.40.170.20">
    <property type="entry name" value="TonB-dependent receptor, beta-barrel domain"/>
    <property type="match status" value="1"/>
</dbReference>
<reference evidence="5" key="1">
    <citation type="submission" date="2021-02" db="EMBL/GenBank/DDBJ databases">
        <title>Natronogracilivirga saccharolytica gen. nov. sp. nov. a new anaerobic, haloalkiliphilic carbohydrate-fermenting bacterium from soda lake and proposing of Cyclonatronumiaceae fam. nov. in the phylum Balneolaeota.</title>
        <authorList>
            <person name="Zhilina T.N."/>
            <person name="Sorokin D.Y."/>
            <person name="Zavarzina D.G."/>
            <person name="Toshchakov S.V."/>
            <person name="Kublanov I.V."/>
        </authorList>
    </citation>
    <scope>NUCLEOTIDE SEQUENCE</scope>
    <source>
        <strain evidence="5">Z-1702</strain>
    </source>
</reference>
<evidence type="ECO:0000256" key="3">
    <source>
        <dbReference type="ARBA" id="ARBA00023237"/>
    </source>
</evidence>
<dbReference type="AlphaFoldDB" id="A0A8J7UWL9"/>
<keyword evidence="6" id="KW-1185">Reference proteome</keyword>
<protein>
    <submittedName>
        <fullName evidence="5">TonB-dependent receptor</fullName>
    </submittedName>
</protein>
<gene>
    <name evidence="5" type="ORF">NATSA_14155</name>
</gene>
<proteinExistence type="predicted"/>
<dbReference type="Pfam" id="PF00593">
    <property type="entry name" value="TonB_dep_Rec_b-barrel"/>
    <property type="match status" value="1"/>
</dbReference>
<keyword evidence="5" id="KW-0675">Receptor</keyword>
<sequence>MRLPDFQNEYAQGSIGKYNSDNLNGWGPRIAGQTVENIRGEEITLQDYPDNVRDFYETDLMTSNHISFSNADELSDLRVSLTHTGQSGIVPNNRLDRTAISVNSGRRLTDRLAIRMSGTYTHLDTKGRAVAGANDPNVLTSLINTLPRTFDTSELKDYKEEDGTQRTLGPMTNNPYWLVNENAFENQVRRIFGNVEGRYEATEWLSFTGRAGLDYYTEDRNSRNAVGTLGRDDGDFALDVIQEQQINIDALAEVNRNITDDISFQGVLGYNLNMRENQILRSRGTNLEIPGLENFANTETQSPTNRFQEQRLVGVYGDATFGYRNYLFLNLTGRNDWSSTLPKENRSFFYPSINTSFIFSEAFDIAGRVFSYGKLFVNYAQVGSDEAPYQLDFRFLPIEDIFGQFGTGNDFPFGGRTGFGATGTLPPTDLKPEMQNSFEVGTELQFFDGRAGVDFTWYDVRTEDQIISIPTPLSTGFGANRTNIGEISNKGIELSLNFVPFQTRDFFHNVIVNFHQNRNKVESLAPGVDEIVIASAFNGLQVRAEPGEPLGLYGPGFLRVTDEESEYYDELIINPDNGLRRTGDNIRLGDIDPDFRLSFTNQFNFRGVGVSFQIDYRHGGTIFSQTVGALRRAGVAEETAENRYGTYIDDGVIPDGEGGFMPNNVPVQSMQAFWNQYANSDLHEGNVFSATHVKLREVRVDYTLPQRWLDATYFSSVSIGLEGRNLLLIYSEIPHIDPETGLFGSASNGQGIEWNVLPSVRSFGTNIQVRF</sequence>
<evidence type="ECO:0000256" key="1">
    <source>
        <dbReference type="ARBA" id="ARBA00004442"/>
    </source>
</evidence>
<dbReference type="EMBL" id="JAFIDN010000014">
    <property type="protein sequence ID" value="MBP3193816.1"/>
    <property type="molecule type" value="Genomic_DNA"/>
</dbReference>
<dbReference type="InterPro" id="IPR000531">
    <property type="entry name" value="Beta-barrel_TonB"/>
</dbReference>
<feature type="domain" description="TonB-dependent receptor-like beta-barrel" evidence="4">
    <location>
        <begin position="169"/>
        <end position="501"/>
    </location>
</feature>
<evidence type="ECO:0000259" key="4">
    <source>
        <dbReference type="Pfam" id="PF00593"/>
    </source>
</evidence>
<dbReference type="InterPro" id="IPR036942">
    <property type="entry name" value="Beta-barrel_TonB_sf"/>
</dbReference>
<dbReference type="GO" id="GO:0009279">
    <property type="term" value="C:cell outer membrane"/>
    <property type="evidence" value="ECO:0007669"/>
    <property type="project" value="UniProtKB-SubCell"/>
</dbReference>
<dbReference type="SUPFAM" id="SSF56935">
    <property type="entry name" value="Porins"/>
    <property type="match status" value="1"/>
</dbReference>
<dbReference type="Proteomes" id="UP000673975">
    <property type="component" value="Unassembled WGS sequence"/>
</dbReference>
<evidence type="ECO:0000256" key="2">
    <source>
        <dbReference type="ARBA" id="ARBA00023136"/>
    </source>
</evidence>
<keyword evidence="2" id="KW-0472">Membrane</keyword>
<accession>A0A8J7UWL9</accession>
<organism evidence="5 6">
    <name type="scientific">Natronogracilivirga saccharolytica</name>
    <dbReference type="NCBI Taxonomy" id="2812953"/>
    <lineage>
        <taxon>Bacteria</taxon>
        <taxon>Pseudomonadati</taxon>
        <taxon>Balneolota</taxon>
        <taxon>Balneolia</taxon>
        <taxon>Balneolales</taxon>
        <taxon>Cyclonatronaceae</taxon>
        <taxon>Natronogracilivirga</taxon>
    </lineage>
</organism>
<evidence type="ECO:0000313" key="6">
    <source>
        <dbReference type="Proteomes" id="UP000673975"/>
    </source>
</evidence>
<dbReference type="RefSeq" id="WP_210513273.1">
    <property type="nucleotide sequence ID" value="NZ_JAFIDN010000014.1"/>
</dbReference>
<keyword evidence="3" id="KW-0998">Cell outer membrane</keyword>
<name>A0A8J7UWL9_9BACT</name>